<accession>A0A1E5QCX3</accession>
<dbReference type="EMBL" id="MJGC01000124">
    <property type="protein sequence ID" value="OEJ72510.1"/>
    <property type="molecule type" value="Genomic_DNA"/>
</dbReference>
<dbReference type="InterPro" id="IPR010985">
    <property type="entry name" value="Ribbon_hlx_hlx"/>
</dbReference>
<dbReference type="NCBIfam" id="NF041551">
    <property type="entry name" value="YlcI_YnfO_N"/>
    <property type="match status" value="1"/>
</dbReference>
<name>A0A1E5QCX3_9CYAN</name>
<sequence length="109" mass="12324">MSRLTLRLPETLHQQLITLAESEGVSLNQYIVYALTRQVAFAYTVQATPTEEVKQQQQAFVALLKDLGQAPLTEVKSVLNQREVVQPEEELSPDVVARFQQRLRDASNT</sequence>
<evidence type="ECO:0008006" key="2">
    <source>
        <dbReference type="Google" id="ProtNLM"/>
    </source>
</evidence>
<dbReference type="Pfam" id="PF05534">
    <property type="entry name" value="HicB"/>
    <property type="match status" value="1"/>
</dbReference>
<dbReference type="SUPFAM" id="SSF47598">
    <property type="entry name" value="Ribbon-helix-helix"/>
    <property type="match status" value="1"/>
</dbReference>
<proteinExistence type="predicted"/>
<dbReference type="OrthoDB" id="428665at2"/>
<protein>
    <recommendedName>
        <fullName evidence="2">Toxin-antitoxin system HicB family antitoxin</fullName>
    </recommendedName>
</protein>
<dbReference type="InterPro" id="IPR013321">
    <property type="entry name" value="Arc_rbn_hlx_hlx"/>
</dbReference>
<dbReference type="Gene3D" id="1.10.1220.10">
    <property type="entry name" value="Met repressor-like"/>
    <property type="match status" value="1"/>
</dbReference>
<gene>
    <name evidence="1" type="ORF">BH720_24615</name>
</gene>
<reference evidence="1" key="1">
    <citation type="submission" date="2016-09" db="EMBL/GenBank/DDBJ databases">
        <title>Draft genome of thermotolerant cyanobacterium Desertifilum sp. strain IPPAS B-1220.</title>
        <authorList>
            <person name="Sinetova M.A."/>
            <person name="Bolakhan K."/>
            <person name="Zayadan B.K."/>
            <person name="Mironov K.S."/>
            <person name="Ustinova V."/>
            <person name="Kupriyanova E.V."/>
            <person name="Sidorov R.A."/>
            <person name="Skrypnik A.N."/>
            <person name="Gogoleva N.E."/>
            <person name="Gogolev Y.V."/>
            <person name="Los D.A."/>
        </authorList>
    </citation>
    <scope>NUCLEOTIDE SEQUENCE [LARGE SCALE GENOMIC DNA]</scope>
    <source>
        <strain evidence="1">IPPAS B-1220</strain>
    </source>
</reference>
<evidence type="ECO:0000313" key="1">
    <source>
        <dbReference type="EMBL" id="OEJ72510.1"/>
    </source>
</evidence>
<dbReference type="InterPro" id="IPR008651">
    <property type="entry name" value="Uncharacterised_HicB"/>
</dbReference>
<organism evidence="1">
    <name type="scientific">Desertifilum tharense IPPAS B-1220</name>
    <dbReference type="NCBI Taxonomy" id="1781255"/>
    <lineage>
        <taxon>Bacteria</taxon>
        <taxon>Bacillati</taxon>
        <taxon>Cyanobacteriota</taxon>
        <taxon>Cyanophyceae</taxon>
        <taxon>Desertifilales</taxon>
        <taxon>Desertifilaceae</taxon>
        <taxon>Desertifilum</taxon>
    </lineage>
</organism>
<dbReference type="AlphaFoldDB" id="A0A1E5QCX3"/>
<comment type="caution">
    <text evidence="1">The sequence shown here is derived from an EMBL/GenBank/DDBJ whole genome shotgun (WGS) entry which is preliminary data.</text>
</comment>
<dbReference type="GO" id="GO:0006355">
    <property type="term" value="P:regulation of DNA-templated transcription"/>
    <property type="evidence" value="ECO:0007669"/>
    <property type="project" value="InterPro"/>
</dbReference>
<dbReference type="RefSeq" id="WP_069969882.1">
    <property type="nucleotide sequence ID" value="NZ_CM124774.1"/>
</dbReference>